<organism evidence="1">
    <name type="scientific">Brachypodium distachyon</name>
    <name type="common">Purple false brome</name>
    <name type="synonym">Trachynia distachya</name>
    <dbReference type="NCBI Taxonomy" id="15368"/>
    <lineage>
        <taxon>Eukaryota</taxon>
        <taxon>Viridiplantae</taxon>
        <taxon>Streptophyta</taxon>
        <taxon>Embryophyta</taxon>
        <taxon>Tracheophyta</taxon>
        <taxon>Spermatophyta</taxon>
        <taxon>Magnoliopsida</taxon>
        <taxon>Liliopsida</taxon>
        <taxon>Poales</taxon>
        <taxon>Poaceae</taxon>
        <taxon>BOP clade</taxon>
        <taxon>Pooideae</taxon>
        <taxon>Stipodae</taxon>
        <taxon>Brachypodieae</taxon>
        <taxon>Brachypodium</taxon>
    </lineage>
</organism>
<reference evidence="1 2" key="1">
    <citation type="journal article" date="2010" name="Nature">
        <title>Genome sequencing and analysis of the model grass Brachypodium distachyon.</title>
        <authorList>
            <consortium name="International Brachypodium Initiative"/>
        </authorList>
    </citation>
    <scope>NUCLEOTIDE SEQUENCE [LARGE SCALE GENOMIC DNA]</scope>
    <source>
        <strain evidence="1 2">Bd21</strain>
    </source>
</reference>
<dbReference type="Proteomes" id="UP000008810">
    <property type="component" value="Chromosome 4"/>
</dbReference>
<evidence type="ECO:0000313" key="3">
    <source>
        <dbReference type="Proteomes" id="UP000008810"/>
    </source>
</evidence>
<protein>
    <submittedName>
        <fullName evidence="1 2">Uncharacterized protein</fullName>
    </submittedName>
</protein>
<keyword evidence="3" id="KW-1185">Reference proteome</keyword>
<dbReference type="EnsemblPlants" id="KQJ88291">
    <property type="protein sequence ID" value="KQJ88291"/>
    <property type="gene ID" value="BRADI_4g16843v3"/>
</dbReference>
<name>A0A0Q3HIX3_BRADI</name>
<sequence length="68" mass="7560">MPSSFRIMGEQLARSTVKQLTSLQANASPAAMLHWQPEEEVSFRQRLCLPEGSVAREETLVKQEGSVS</sequence>
<dbReference type="AlphaFoldDB" id="A0A0Q3HIX3"/>
<evidence type="ECO:0000313" key="1">
    <source>
        <dbReference type="EMBL" id="KQJ88291.1"/>
    </source>
</evidence>
<proteinExistence type="predicted"/>
<accession>A0A0Q3HIX3</accession>
<dbReference type="EMBL" id="CM000883">
    <property type="protein sequence ID" value="KQJ88291.1"/>
    <property type="molecule type" value="Genomic_DNA"/>
</dbReference>
<reference evidence="2" key="3">
    <citation type="submission" date="2018-08" db="UniProtKB">
        <authorList>
            <consortium name="EnsemblPlants"/>
        </authorList>
    </citation>
    <scope>IDENTIFICATION</scope>
    <source>
        <strain evidence="2">cv. Bd21</strain>
    </source>
</reference>
<gene>
    <name evidence="1" type="ORF">BRADI_4g16843v3</name>
</gene>
<dbReference type="InParanoid" id="A0A0Q3HIX3"/>
<dbReference type="Gramene" id="KQJ88291">
    <property type="protein sequence ID" value="KQJ88291"/>
    <property type="gene ID" value="BRADI_4g16843v3"/>
</dbReference>
<evidence type="ECO:0000313" key="2">
    <source>
        <dbReference type="EnsemblPlants" id="KQJ88291"/>
    </source>
</evidence>
<reference evidence="1" key="2">
    <citation type="submission" date="2017-06" db="EMBL/GenBank/DDBJ databases">
        <title>WGS assembly of Brachypodium distachyon.</title>
        <authorList>
            <consortium name="The International Brachypodium Initiative"/>
            <person name="Lucas S."/>
            <person name="Harmon-Smith M."/>
            <person name="Lail K."/>
            <person name="Tice H."/>
            <person name="Grimwood J."/>
            <person name="Bruce D."/>
            <person name="Barry K."/>
            <person name="Shu S."/>
            <person name="Lindquist E."/>
            <person name="Wang M."/>
            <person name="Pitluck S."/>
            <person name="Vogel J.P."/>
            <person name="Garvin D.F."/>
            <person name="Mockler T.C."/>
            <person name="Schmutz J."/>
            <person name="Rokhsar D."/>
            <person name="Bevan M.W."/>
        </authorList>
    </citation>
    <scope>NUCLEOTIDE SEQUENCE</scope>
    <source>
        <strain evidence="1">Bd21</strain>
    </source>
</reference>